<name>A0A147K0Q3_HADYE</name>
<dbReference type="Proteomes" id="UP000074294">
    <property type="component" value="Unassembled WGS sequence"/>
</dbReference>
<dbReference type="Pfam" id="PF01979">
    <property type="entry name" value="Amidohydro_1"/>
    <property type="match status" value="1"/>
</dbReference>
<comment type="caution">
    <text evidence="3">The sequence shown here is derived from an EMBL/GenBank/DDBJ whole genome shotgun (WGS) entry which is preliminary data.</text>
</comment>
<organism evidence="3 4">
    <name type="scientific">Hadarchaeum yellowstonense</name>
    <dbReference type="NCBI Taxonomy" id="1776334"/>
    <lineage>
        <taxon>Archaea</taxon>
        <taxon>Methanobacteriati</taxon>
        <taxon>Candidatus Hadarchaeota</taxon>
        <taxon>Candidatus Hadarchaeia</taxon>
        <taxon>Candidatus Hadarchaeales</taxon>
        <taxon>Candidatus Hadarchaeaceae</taxon>
        <taxon>Candidatus Hadarchaeum</taxon>
    </lineage>
</organism>
<dbReference type="SUPFAM" id="SSF51556">
    <property type="entry name" value="Metallo-dependent hydrolases"/>
    <property type="match status" value="1"/>
</dbReference>
<dbReference type="InterPro" id="IPR050287">
    <property type="entry name" value="MTA/SAH_deaminase"/>
</dbReference>
<dbReference type="EMBL" id="LQMQ01000007">
    <property type="protein sequence ID" value="KUO42382.1"/>
    <property type="molecule type" value="Genomic_DNA"/>
</dbReference>
<dbReference type="PANTHER" id="PTHR43794">
    <property type="entry name" value="AMINOHYDROLASE SSNA-RELATED"/>
    <property type="match status" value="1"/>
</dbReference>
<dbReference type="STRING" id="1776334.APZ16_02800"/>
<proteinExistence type="predicted"/>
<reference evidence="3 4" key="1">
    <citation type="journal article" date="2016" name="Nat. Microbiol.">
        <title>Genomic inference of the metabolism of cosmopolitan subsurface Archaea, Hadesarchaea.</title>
        <authorList>
            <person name="Baker B.J."/>
            <person name="Saw J.H."/>
            <person name="Lind A.E."/>
            <person name="Lazar C.S."/>
            <person name="Hinrichs K.-U."/>
            <person name="Teske A.P."/>
            <person name="Ettema T.J."/>
        </authorList>
    </citation>
    <scope>NUCLEOTIDE SEQUENCE [LARGE SCALE GENOMIC DNA]</scope>
</reference>
<dbReference type="Gene3D" id="2.30.40.10">
    <property type="entry name" value="Urease, subunit C, domain 1"/>
    <property type="match status" value="1"/>
</dbReference>
<evidence type="ECO:0000313" key="3">
    <source>
        <dbReference type="EMBL" id="KUO42382.1"/>
    </source>
</evidence>
<dbReference type="SUPFAM" id="SSF51338">
    <property type="entry name" value="Composite domain of metallo-dependent hydrolases"/>
    <property type="match status" value="1"/>
</dbReference>
<protein>
    <submittedName>
        <fullName evidence="3">Amidohydrolase</fullName>
    </submittedName>
</protein>
<evidence type="ECO:0000313" key="4">
    <source>
        <dbReference type="Proteomes" id="UP000074294"/>
    </source>
</evidence>
<dbReference type="PANTHER" id="PTHR43794:SF11">
    <property type="entry name" value="AMIDOHYDROLASE-RELATED DOMAIN-CONTAINING PROTEIN"/>
    <property type="match status" value="1"/>
</dbReference>
<evidence type="ECO:0000259" key="2">
    <source>
        <dbReference type="Pfam" id="PF01979"/>
    </source>
</evidence>
<dbReference type="InterPro" id="IPR011059">
    <property type="entry name" value="Metal-dep_hydrolase_composite"/>
</dbReference>
<dbReference type="InterPro" id="IPR006680">
    <property type="entry name" value="Amidohydro-rel"/>
</dbReference>
<dbReference type="AlphaFoldDB" id="A0A147K0Q3"/>
<dbReference type="GO" id="GO:0016810">
    <property type="term" value="F:hydrolase activity, acting on carbon-nitrogen (but not peptide) bonds"/>
    <property type="evidence" value="ECO:0007669"/>
    <property type="project" value="InterPro"/>
</dbReference>
<dbReference type="CDD" id="cd01298">
    <property type="entry name" value="ATZ_TRZ_like"/>
    <property type="match status" value="1"/>
</dbReference>
<sequence length="448" mass="49229">MVELLIKNGLIVTMDKDRRIIADGSVAIDEGRIISVKRGSTGKGKPEEVIDAKGKIVMPGLICSHTHLYGMLLRAAPLKIEPPTDFSQILQRVWWPMDEAMTKEDAYASALMACLEFIKTGTTLFADTFSGPNAVSGVLDRISAAVEQSGMRGIISFEATERHTHAEGSKGTKENERFILKTKKERTTRVHGMFSIHASFTVSDELLRYTKDLASRYKVPLTIHTAEGLCDLYHNYERYGKRTIERLRDAEVLGPDVVLAHCVHVNDDELAIIKKTGAKVAHNPMSNMLNAVGVAPVVKMLSLGIPVGLGNDGYIFDGFENIRAAFLLHKVALQDPRAISAMEALEMATIRGAELYGLENELGSIEVGKLADIIIVNPKRAPTPIGPESVVGHLINTVSGGDVETVIVGGNILMRDRKMLSLEEEEVIKISRRSAERIWQKLGAIKKR</sequence>
<gene>
    <name evidence="3" type="ORF">APZ16_02800</name>
</gene>
<accession>A0A147K0Q3</accession>
<dbReference type="Gene3D" id="3.20.20.140">
    <property type="entry name" value="Metal-dependent hydrolases"/>
    <property type="match status" value="1"/>
</dbReference>
<feature type="domain" description="Amidohydrolase-related" evidence="2">
    <location>
        <begin position="56"/>
        <end position="412"/>
    </location>
</feature>
<keyword evidence="1 3" id="KW-0378">Hydrolase</keyword>
<dbReference type="InterPro" id="IPR032466">
    <property type="entry name" value="Metal_Hydrolase"/>
</dbReference>
<evidence type="ECO:0000256" key="1">
    <source>
        <dbReference type="ARBA" id="ARBA00022801"/>
    </source>
</evidence>